<dbReference type="InterPro" id="IPR011050">
    <property type="entry name" value="Pectin_lyase_fold/virulence"/>
</dbReference>
<dbReference type="EMBL" id="JARBJD010000060">
    <property type="protein sequence ID" value="KAK2955991.1"/>
    <property type="molecule type" value="Genomic_DNA"/>
</dbReference>
<evidence type="ECO:0000256" key="2">
    <source>
        <dbReference type="SAM" id="SignalP"/>
    </source>
</evidence>
<protein>
    <submittedName>
        <fullName evidence="3">Uncharacterized protein</fullName>
    </submittedName>
</protein>
<reference evidence="3 4" key="1">
    <citation type="journal article" date="2022" name="bioRxiv">
        <title>Genomics of Preaxostyla Flagellates Illuminates Evolutionary Transitions and the Path Towards Mitochondrial Loss.</title>
        <authorList>
            <person name="Novak L.V.F."/>
            <person name="Treitli S.C."/>
            <person name="Pyrih J."/>
            <person name="Halakuc P."/>
            <person name="Pipaliya S.V."/>
            <person name="Vacek V."/>
            <person name="Brzon O."/>
            <person name="Soukal P."/>
            <person name="Eme L."/>
            <person name="Dacks J.B."/>
            <person name="Karnkowska A."/>
            <person name="Elias M."/>
            <person name="Hampl V."/>
        </authorList>
    </citation>
    <scope>NUCLEOTIDE SEQUENCE [LARGE SCALE GENOMIC DNA]</scope>
    <source>
        <strain evidence="3">NAU3</strain>
        <tissue evidence="3">Gut</tissue>
    </source>
</reference>
<evidence type="ECO:0000256" key="1">
    <source>
        <dbReference type="SAM" id="MobiDB-lite"/>
    </source>
</evidence>
<dbReference type="Proteomes" id="UP001281761">
    <property type="component" value="Unassembled WGS sequence"/>
</dbReference>
<sequence length="571" mass="64902">MISLITLFIASHCFLNPDPIIQQTTEIFVDPTGSDSNPGTPTEPLATLSSALKRVQELDTYADIYLSSGLHTLTPCTLTNANITLIGVDGATIIPALDVEEPYLFILENSTLKMAKLNVEIPEQRTSVTFRLIASETVLAQVHFAGVPDKDTILPFSYLVGPSIFDIEDGSMIVDSCTFFGLVFGVFPEQNSIFEVSGQTELIVSDTTFQNIVKVTRGRILDYAPTHTVERVLSDPIEGWELYNDDQQEEKQEEEKPEEEQPEEEEEEEFKRMMFVFQGCKFLDLAPAVLGGGHFHLDEMVGNGTLAFADCEFDGFHAEKDEEEEEEEDDEFRHDERPRVHRKLNGGMIFRHVQNCMNDTECEDDQFIPFPILPPDTEPAEGWTRSDQLDLNRPVPFFENFVTTGAPSLWKGREEEEDDDDDCIFDDLADVMFPPCLVSFEMHPTEAPNPFYKHNISEPLEEQSDHKRQHPHPHPHPPPSRIPERNNSTSNEEGEEKEKKYLRGAMEGHVFHVSTDPGLPEDSMRPQSVQHVYVKFWEEVNTDEQLDGADLTLDDATYAFRHQDRIMMIVE</sequence>
<evidence type="ECO:0000313" key="3">
    <source>
        <dbReference type="EMBL" id="KAK2955991.1"/>
    </source>
</evidence>
<dbReference type="Gene3D" id="2.160.20.10">
    <property type="entry name" value="Single-stranded right-handed beta-helix, Pectin lyase-like"/>
    <property type="match status" value="1"/>
</dbReference>
<feature type="region of interest" description="Disordered" evidence="1">
    <location>
        <begin position="460"/>
        <end position="499"/>
    </location>
</feature>
<proteinExistence type="predicted"/>
<organism evidence="3 4">
    <name type="scientific">Blattamonas nauphoetae</name>
    <dbReference type="NCBI Taxonomy" id="2049346"/>
    <lineage>
        <taxon>Eukaryota</taxon>
        <taxon>Metamonada</taxon>
        <taxon>Preaxostyla</taxon>
        <taxon>Oxymonadida</taxon>
        <taxon>Blattamonas</taxon>
    </lineage>
</organism>
<feature type="signal peptide" evidence="2">
    <location>
        <begin position="1"/>
        <end position="15"/>
    </location>
</feature>
<feature type="region of interest" description="Disordered" evidence="1">
    <location>
        <begin position="246"/>
        <end position="269"/>
    </location>
</feature>
<dbReference type="SUPFAM" id="SSF51126">
    <property type="entry name" value="Pectin lyase-like"/>
    <property type="match status" value="1"/>
</dbReference>
<keyword evidence="4" id="KW-1185">Reference proteome</keyword>
<name>A0ABQ9XWZ1_9EUKA</name>
<feature type="chain" id="PRO_5046458576" evidence="2">
    <location>
        <begin position="16"/>
        <end position="571"/>
    </location>
</feature>
<comment type="caution">
    <text evidence="3">The sequence shown here is derived from an EMBL/GenBank/DDBJ whole genome shotgun (WGS) entry which is preliminary data.</text>
</comment>
<gene>
    <name evidence="3" type="ORF">BLNAU_8967</name>
</gene>
<keyword evidence="2" id="KW-0732">Signal</keyword>
<dbReference type="InterPro" id="IPR012334">
    <property type="entry name" value="Pectin_lyas_fold"/>
</dbReference>
<evidence type="ECO:0000313" key="4">
    <source>
        <dbReference type="Proteomes" id="UP001281761"/>
    </source>
</evidence>
<feature type="compositionally biased region" description="Acidic residues" evidence="1">
    <location>
        <begin position="255"/>
        <end position="268"/>
    </location>
</feature>
<accession>A0ABQ9XWZ1</accession>